<name>A0ABD3M228_9STRA</name>
<dbReference type="SUPFAM" id="SSF52266">
    <property type="entry name" value="SGNH hydrolase"/>
    <property type="match status" value="1"/>
</dbReference>
<gene>
    <name evidence="2" type="ORF">ACHAWU_008898</name>
</gene>
<dbReference type="AlphaFoldDB" id="A0ABD3M228"/>
<evidence type="ECO:0000313" key="3">
    <source>
        <dbReference type="Proteomes" id="UP001530293"/>
    </source>
</evidence>
<dbReference type="InterPro" id="IPR036514">
    <property type="entry name" value="SGNH_hydro_sf"/>
</dbReference>
<evidence type="ECO:0000313" key="2">
    <source>
        <dbReference type="EMBL" id="KAL3756794.1"/>
    </source>
</evidence>
<dbReference type="EMBL" id="JALLBG020000292">
    <property type="protein sequence ID" value="KAL3756794.1"/>
    <property type="molecule type" value="Genomic_DNA"/>
</dbReference>
<dbReference type="Pfam" id="PF13472">
    <property type="entry name" value="Lipase_GDSL_2"/>
    <property type="match status" value="1"/>
</dbReference>
<comment type="caution">
    <text evidence="2">The sequence shown here is derived from an EMBL/GenBank/DDBJ whole genome shotgun (WGS) entry which is preliminary data.</text>
</comment>
<keyword evidence="3" id="KW-1185">Reference proteome</keyword>
<protein>
    <recommendedName>
        <fullName evidence="1">SGNH hydrolase-type esterase domain-containing protein</fullName>
    </recommendedName>
</protein>
<dbReference type="InterPro" id="IPR051532">
    <property type="entry name" value="Ester_Hydrolysis_Enzymes"/>
</dbReference>
<dbReference type="PANTHER" id="PTHR30383:SF5">
    <property type="entry name" value="SGNH HYDROLASE-TYPE ESTERASE DOMAIN-CONTAINING PROTEIN"/>
    <property type="match status" value="1"/>
</dbReference>
<evidence type="ECO:0000259" key="1">
    <source>
        <dbReference type="Pfam" id="PF13472"/>
    </source>
</evidence>
<organism evidence="2 3">
    <name type="scientific">Discostella pseudostelligera</name>
    <dbReference type="NCBI Taxonomy" id="259834"/>
    <lineage>
        <taxon>Eukaryota</taxon>
        <taxon>Sar</taxon>
        <taxon>Stramenopiles</taxon>
        <taxon>Ochrophyta</taxon>
        <taxon>Bacillariophyta</taxon>
        <taxon>Coscinodiscophyceae</taxon>
        <taxon>Thalassiosirophycidae</taxon>
        <taxon>Stephanodiscales</taxon>
        <taxon>Stephanodiscaceae</taxon>
        <taxon>Discostella</taxon>
    </lineage>
</organism>
<feature type="domain" description="SGNH hydrolase-type esterase" evidence="1">
    <location>
        <begin position="205"/>
        <end position="454"/>
    </location>
</feature>
<dbReference type="PANTHER" id="PTHR30383">
    <property type="entry name" value="THIOESTERASE 1/PROTEASE 1/LYSOPHOSPHOLIPASE L1"/>
    <property type="match status" value="1"/>
</dbReference>
<proteinExistence type="predicted"/>
<sequence length="484" mass="54169">MITSRLRTNLLPYSHRHFVARSRLYREAAAYGQAFIPRLQKSGIRHVPYMSFQLQQQQDQFNAITSPSFLVPVAKKLKNAGQAVAAIVVFSVVQGLMLLHKYRYDARGQLKYPDGLTLGKEDYNGDTEQGERVVVDTSINEDGHEVTNSFSILDSLLPYFVTANEEDSTSKNQTHSAIHATIPSLLRKLNAAKHSTTKDPIRVLVIGDSLAIGIGCIEQFSKKSHSLPPTLVENTEAKSYLRQGPVFPQVLARTLSRHFQLPVQWRSAGVDGGDVDDIRSFCLDVVKQECTQGVDIVVVLFGMNDLKRLLPDNPFRLSSGKQIMPDVGALSQFRNGIEMLLSDIRSHAPNAVVVFPELPFQTNIFPLGLMMDGLVGVWERLKKMVVKGRSNTMYLELDAKEISDLYSNAKSYGTLEKALIDEHGLSMIEEHDDIVDDNPLLSPDGVHPNKKLYQKWAEIVGRKLYVRIHQQIGLVEKSNHNAKV</sequence>
<reference evidence="2 3" key="1">
    <citation type="submission" date="2024-10" db="EMBL/GenBank/DDBJ databases">
        <title>Updated reference genomes for cyclostephanoid diatoms.</title>
        <authorList>
            <person name="Roberts W.R."/>
            <person name="Alverson A.J."/>
        </authorList>
    </citation>
    <scope>NUCLEOTIDE SEQUENCE [LARGE SCALE GENOMIC DNA]</scope>
    <source>
        <strain evidence="2 3">AJA232-27</strain>
    </source>
</reference>
<dbReference type="Gene3D" id="3.40.50.1110">
    <property type="entry name" value="SGNH hydrolase"/>
    <property type="match status" value="1"/>
</dbReference>
<accession>A0ABD3M228</accession>
<dbReference type="InterPro" id="IPR013830">
    <property type="entry name" value="SGNH_hydro"/>
</dbReference>
<dbReference type="Proteomes" id="UP001530293">
    <property type="component" value="Unassembled WGS sequence"/>
</dbReference>